<sequence>MGSGGSCWNRTPLHVLEEAFVSASKYITCKVLEPNMRVFRGAVGCEFIFINNPQNSACGEFSDKRWYTTVASKISRPKYYTACLECYRIF</sequence>
<protein>
    <submittedName>
        <fullName evidence="1">Uncharacterized protein</fullName>
    </submittedName>
</protein>
<dbReference type="EMBL" id="BPLQ01011105">
    <property type="protein sequence ID" value="GIY55706.1"/>
    <property type="molecule type" value="Genomic_DNA"/>
</dbReference>
<name>A0AAV4UD10_9ARAC</name>
<organism evidence="1 2">
    <name type="scientific">Caerostris darwini</name>
    <dbReference type="NCBI Taxonomy" id="1538125"/>
    <lineage>
        <taxon>Eukaryota</taxon>
        <taxon>Metazoa</taxon>
        <taxon>Ecdysozoa</taxon>
        <taxon>Arthropoda</taxon>
        <taxon>Chelicerata</taxon>
        <taxon>Arachnida</taxon>
        <taxon>Araneae</taxon>
        <taxon>Araneomorphae</taxon>
        <taxon>Entelegynae</taxon>
        <taxon>Araneoidea</taxon>
        <taxon>Araneidae</taxon>
        <taxon>Caerostris</taxon>
    </lineage>
</organism>
<evidence type="ECO:0000313" key="2">
    <source>
        <dbReference type="Proteomes" id="UP001054837"/>
    </source>
</evidence>
<dbReference type="AlphaFoldDB" id="A0AAV4UD10"/>
<reference evidence="1 2" key="1">
    <citation type="submission" date="2021-06" db="EMBL/GenBank/DDBJ databases">
        <title>Caerostris darwini draft genome.</title>
        <authorList>
            <person name="Kono N."/>
            <person name="Arakawa K."/>
        </authorList>
    </citation>
    <scope>NUCLEOTIDE SEQUENCE [LARGE SCALE GENOMIC DNA]</scope>
</reference>
<comment type="caution">
    <text evidence="1">The sequence shown here is derived from an EMBL/GenBank/DDBJ whole genome shotgun (WGS) entry which is preliminary data.</text>
</comment>
<accession>A0AAV4UD10</accession>
<evidence type="ECO:0000313" key="1">
    <source>
        <dbReference type="EMBL" id="GIY55706.1"/>
    </source>
</evidence>
<keyword evidence="2" id="KW-1185">Reference proteome</keyword>
<gene>
    <name evidence="1" type="ORF">CDAR_529071</name>
</gene>
<dbReference type="Proteomes" id="UP001054837">
    <property type="component" value="Unassembled WGS sequence"/>
</dbReference>
<proteinExistence type="predicted"/>